<feature type="transmembrane region" description="Helical" evidence="1">
    <location>
        <begin position="81"/>
        <end position="104"/>
    </location>
</feature>
<sequence>MDGTVVQAQPVRQTRPAEKASPARLGWGAKLGVVILWALLFGLAWGGAMFGFGLVEFELLKSIGRPSPLFAFFPMSGRDDLLTMALLHAVPGFGVGAIAAVASGSSTKWSAHVFRAGNMIALVTYYALALAGMSLVVSHGIDEAIRRGASIGSALDFYGILHTSVWSLVSFAGGLRFGLRAKRLNPELGIGGVTTIAFGWAGAAFLGFLNLPYITLIF</sequence>
<feature type="transmembrane region" description="Helical" evidence="1">
    <location>
        <begin position="34"/>
        <end position="60"/>
    </location>
</feature>
<dbReference type="AlphaFoldDB" id="A0AAE3WEY2"/>
<organism evidence="2 3">
    <name type="scientific">Marimonas arenosa</name>
    <dbReference type="NCBI Taxonomy" id="1795305"/>
    <lineage>
        <taxon>Bacteria</taxon>
        <taxon>Pseudomonadati</taxon>
        <taxon>Pseudomonadota</taxon>
        <taxon>Alphaproteobacteria</taxon>
        <taxon>Rhodobacterales</taxon>
        <taxon>Paracoccaceae</taxon>
        <taxon>Marimonas</taxon>
    </lineage>
</organism>
<keyword evidence="1" id="KW-0812">Transmembrane</keyword>
<feature type="transmembrane region" description="Helical" evidence="1">
    <location>
        <begin position="157"/>
        <end position="177"/>
    </location>
</feature>
<dbReference type="EMBL" id="JANHAX010000004">
    <property type="protein sequence ID" value="MDQ2091125.1"/>
    <property type="molecule type" value="Genomic_DNA"/>
</dbReference>
<keyword evidence="3" id="KW-1185">Reference proteome</keyword>
<protein>
    <submittedName>
        <fullName evidence="2">Uncharacterized protein</fullName>
    </submittedName>
</protein>
<proteinExistence type="predicted"/>
<accession>A0AAE3WEY2</accession>
<evidence type="ECO:0000313" key="2">
    <source>
        <dbReference type="EMBL" id="MDQ2091125.1"/>
    </source>
</evidence>
<feature type="transmembrane region" description="Helical" evidence="1">
    <location>
        <begin position="116"/>
        <end position="137"/>
    </location>
</feature>
<keyword evidence="1" id="KW-1133">Transmembrane helix</keyword>
<evidence type="ECO:0000313" key="3">
    <source>
        <dbReference type="Proteomes" id="UP001226762"/>
    </source>
</evidence>
<reference evidence="2" key="2">
    <citation type="submission" date="2023-02" db="EMBL/GenBank/DDBJ databases">
        <title>'Rhodoalgimonas zhirmunskyi' gen. nov., isolated from a red alga.</title>
        <authorList>
            <person name="Nedashkovskaya O.I."/>
            <person name="Otstavnykh N.Y."/>
            <person name="Bystritskaya E.P."/>
            <person name="Balabanova L.A."/>
            <person name="Isaeva M.P."/>
        </authorList>
    </citation>
    <scope>NUCLEOTIDE SEQUENCE</scope>
    <source>
        <strain evidence="2">KCTC 52189</strain>
    </source>
</reference>
<evidence type="ECO:0000256" key="1">
    <source>
        <dbReference type="SAM" id="Phobius"/>
    </source>
</evidence>
<reference evidence="2" key="1">
    <citation type="submission" date="2022-07" db="EMBL/GenBank/DDBJ databases">
        <authorList>
            <person name="Otstavnykh N."/>
            <person name="Isaeva M."/>
            <person name="Bystritskaya E."/>
        </authorList>
    </citation>
    <scope>NUCLEOTIDE SEQUENCE</scope>
    <source>
        <strain evidence="2">KCTC 52189</strain>
    </source>
</reference>
<gene>
    <name evidence="2" type="ORF">NO357_14565</name>
</gene>
<feature type="transmembrane region" description="Helical" evidence="1">
    <location>
        <begin position="189"/>
        <end position="211"/>
    </location>
</feature>
<name>A0AAE3WEY2_9RHOB</name>
<dbReference type="RefSeq" id="WP_306736409.1">
    <property type="nucleotide sequence ID" value="NZ_JANHAX010000004.1"/>
</dbReference>
<dbReference type="Proteomes" id="UP001226762">
    <property type="component" value="Unassembled WGS sequence"/>
</dbReference>
<keyword evidence="1" id="KW-0472">Membrane</keyword>
<comment type="caution">
    <text evidence="2">The sequence shown here is derived from an EMBL/GenBank/DDBJ whole genome shotgun (WGS) entry which is preliminary data.</text>
</comment>